<keyword evidence="1" id="KW-0677">Repeat</keyword>
<accession>A0A504X7I7</accession>
<dbReference type="VEuPathDB" id="TriTrypDB:LdBPK_242290.1"/>
<reference evidence="4" key="1">
    <citation type="submission" date="2019-02" db="EMBL/GenBank/DDBJ databases">
        <title>FDA dAtabase for Regulatory Grade micrObial Sequences (FDA-ARGOS): Supporting development and validation of Infectious Disease Dx tests.</title>
        <authorList>
            <person name="Duncan R."/>
            <person name="Fisher C."/>
            <person name="Tallon L."/>
            <person name="Sadzewicz L."/>
            <person name="Sengamalay N."/>
            <person name="Ott S."/>
            <person name="Godinez A."/>
            <person name="Nagaraj S."/>
            <person name="Vavikolanu K."/>
            <person name="Vyas G."/>
            <person name="Nadendla S."/>
            <person name="Aluvathingal J."/>
            <person name="Sichtig H."/>
        </authorList>
    </citation>
    <scope>NUCLEOTIDE SEQUENCE [LARGE SCALE GENOMIC DNA]</scope>
    <source>
        <strain evidence="4">FDAARGOS_360</strain>
    </source>
</reference>
<dbReference type="EMBL" id="RHLD01000021">
    <property type="protein sequence ID" value="TPP45021.1"/>
    <property type="molecule type" value="Genomic_DNA"/>
</dbReference>
<evidence type="ECO:0000256" key="1">
    <source>
        <dbReference type="ARBA" id="ARBA00022737"/>
    </source>
</evidence>
<dbReference type="PANTHER" id="PTHR47447">
    <property type="entry name" value="OS03G0856100 PROTEIN"/>
    <property type="match status" value="1"/>
</dbReference>
<dbReference type="VEuPathDB" id="TriTrypDB:LdCL_240028500"/>
<dbReference type="PANTHER" id="PTHR47447:SF17">
    <property type="entry name" value="OS12G0638900 PROTEIN"/>
    <property type="match status" value="1"/>
</dbReference>
<dbReference type="VEuPathDB" id="TriTrypDB:LDHU3_24.2800"/>
<gene>
    <name evidence="3" type="ORF">CGC20_12495</name>
</gene>
<feature type="repeat" description="PPR" evidence="2">
    <location>
        <begin position="58"/>
        <end position="92"/>
    </location>
</feature>
<dbReference type="Gene3D" id="1.25.40.10">
    <property type="entry name" value="Tetratricopeptide repeat domain"/>
    <property type="match status" value="1"/>
</dbReference>
<evidence type="ECO:0000256" key="2">
    <source>
        <dbReference type="PROSITE-ProRule" id="PRU00708"/>
    </source>
</evidence>
<sequence>MHPPTSGQGLFPRYGGGWMHQFGHVYALQQELLDPSANNWFRAVELWHTARQEGVAMNVSHFTSILRQCVHPGAWAQSLQVLKQMKRENVRPDVVGVGCALAACVEGKHYDEVENIFATFHKTMLLDSVCHLALIRARQESGNAKGAIAAGRQQQADQVPFLPYTYTHLLEACNAEDDAAYAMELVHNMHSEQWAPSQCAMLAIEDLGRRHERLAAFSRPLLSASDKAHSALPSLDASKPARLVVLLSPSAYASPRERHPCSCAVVASTSNRLAKAVLSRRTGVSGVHWRTEEKGLDSLAFATQCSGSAVVTLPGPFESVDQLRAALVAPFKGRRSRCVVWVTTPEAVKRVANSLKELMENNALSGKAVVPAHSRATLMLKSPESREQLKSSLPHRVVHMLTEV</sequence>
<dbReference type="VEuPathDB" id="TriTrypDB:LDHU3_24.2810"/>
<dbReference type="PROSITE" id="PS51375">
    <property type="entry name" value="PPR"/>
    <property type="match status" value="1"/>
</dbReference>
<name>A0A504X7I7_LEIDO</name>
<protein>
    <submittedName>
        <fullName evidence="3">Pentatricopeptide repeat domain family protein</fullName>
    </submittedName>
</protein>
<evidence type="ECO:0000313" key="3">
    <source>
        <dbReference type="EMBL" id="TPP45021.1"/>
    </source>
</evidence>
<dbReference type="InterPro" id="IPR011990">
    <property type="entry name" value="TPR-like_helical_dom_sf"/>
</dbReference>
<dbReference type="VEuPathDB" id="TriTrypDB:LdBPK_242280.1"/>
<dbReference type="Pfam" id="PF13812">
    <property type="entry name" value="PPR_3"/>
    <property type="match status" value="2"/>
</dbReference>
<dbReference type="VEuPathDB" id="TriTrypDB:LdCL_240028400"/>
<organism evidence="3 4">
    <name type="scientific">Leishmania donovani</name>
    <dbReference type="NCBI Taxonomy" id="5661"/>
    <lineage>
        <taxon>Eukaryota</taxon>
        <taxon>Discoba</taxon>
        <taxon>Euglenozoa</taxon>
        <taxon>Kinetoplastea</taxon>
        <taxon>Metakinetoplastina</taxon>
        <taxon>Trypanosomatida</taxon>
        <taxon>Trypanosomatidae</taxon>
        <taxon>Leishmaniinae</taxon>
        <taxon>Leishmania</taxon>
    </lineage>
</organism>
<dbReference type="InterPro" id="IPR002885">
    <property type="entry name" value="PPR_rpt"/>
</dbReference>
<dbReference type="AlphaFoldDB" id="A0A504X7I7"/>
<evidence type="ECO:0000313" key="4">
    <source>
        <dbReference type="Proteomes" id="UP000318821"/>
    </source>
</evidence>
<comment type="caution">
    <text evidence="3">The sequence shown here is derived from an EMBL/GenBank/DDBJ whole genome shotgun (WGS) entry which is preliminary data.</text>
</comment>
<proteinExistence type="predicted"/>
<dbReference type="Proteomes" id="UP000318821">
    <property type="component" value="Unassembled WGS sequence"/>
</dbReference>